<dbReference type="Gene3D" id="2.40.50.140">
    <property type="entry name" value="Nucleic acid-binding proteins"/>
    <property type="match status" value="1"/>
</dbReference>
<organism evidence="1 2">
    <name type="scientific">Bacillus carboniphilus</name>
    <dbReference type="NCBI Taxonomy" id="86663"/>
    <lineage>
        <taxon>Bacteria</taxon>
        <taxon>Bacillati</taxon>
        <taxon>Bacillota</taxon>
        <taxon>Bacilli</taxon>
        <taxon>Bacillales</taxon>
        <taxon>Bacillaceae</taxon>
        <taxon>Bacillus</taxon>
    </lineage>
</organism>
<proteinExistence type="predicted"/>
<dbReference type="InterPro" id="IPR012340">
    <property type="entry name" value="NA-bd_OB-fold"/>
</dbReference>
<dbReference type="Proteomes" id="UP001197974">
    <property type="component" value="Chromosome"/>
</dbReference>
<protein>
    <submittedName>
        <fullName evidence="1">Uncharacterized protein</fullName>
    </submittedName>
</protein>
<sequence>MKKDISFSMRETPVFIMDENIKKEDKVLSFDELEAKYSPNLFILNVEDEYIKDLESGQRYTYGLKKF</sequence>
<evidence type="ECO:0000313" key="1">
    <source>
        <dbReference type="EMBL" id="WLR42320.1"/>
    </source>
</evidence>
<keyword evidence="2" id="KW-1185">Reference proteome</keyword>
<accession>A0ABY9JXH1</accession>
<name>A0ABY9JXH1_9BACI</name>
<dbReference type="EMBL" id="CP129013">
    <property type="protein sequence ID" value="WLR42320.1"/>
    <property type="molecule type" value="Genomic_DNA"/>
</dbReference>
<evidence type="ECO:0000313" key="2">
    <source>
        <dbReference type="Proteomes" id="UP001197974"/>
    </source>
</evidence>
<gene>
    <name evidence="1" type="ORF">LC087_16635</name>
</gene>
<dbReference type="RefSeq" id="WP_226543033.1">
    <property type="nucleotide sequence ID" value="NZ_CP129013.1"/>
</dbReference>
<reference evidence="1 2" key="1">
    <citation type="submission" date="2023-06" db="EMBL/GenBank/DDBJ databases">
        <title>Five Gram-positive bacteria isolated from mangrove sediments in Shenzhen, Guangdong, China.</title>
        <authorList>
            <person name="Yu S."/>
            <person name="Zheng W."/>
            <person name="Huang Y."/>
        </authorList>
    </citation>
    <scope>NUCLEOTIDE SEQUENCE [LARGE SCALE GENOMIC DNA]</scope>
    <source>
        <strain evidence="1 2">SaN35-3</strain>
    </source>
</reference>